<dbReference type="InterPro" id="IPR011009">
    <property type="entry name" value="Kinase-like_dom_sf"/>
</dbReference>
<evidence type="ECO:0000313" key="4">
    <source>
        <dbReference type="EMBL" id="EXX64127.1"/>
    </source>
</evidence>
<dbReference type="EMBL" id="JEMT01023636">
    <property type="protein sequence ID" value="EXX64127.1"/>
    <property type="molecule type" value="Genomic_DNA"/>
</dbReference>
<dbReference type="HOGENOM" id="CLU_000288_7_8_1"/>
<dbReference type="Pfam" id="PF00069">
    <property type="entry name" value="Pkinase"/>
    <property type="match status" value="1"/>
</dbReference>
<dbReference type="OrthoDB" id="2355416at2759"/>
<dbReference type="PANTHER" id="PTHR44329">
    <property type="entry name" value="SERINE/THREONINE-PROTEIN KINASE TNNI3K-RELATED"/>
    <property type="match status" value="1"/>
</dbReference>
<dbReference type="InterPro" id="IPR000719">
    <property type="entry name" value="Prot_kinase_dom"/>
</dbReference>
<evidence type="ECO:0000259" key="3">
    <source>
        <dbReference type="PROSITE" id="PS50011"/>
    </source>
</evidence>
<dbReference type="GO" id="GO:0004674">
    <property type="term" value="F:protein serine/threonine kinase activity"/>
    <property type="evidence" value="ECO:0007669"/>
    <property type="project" value="TreeGrafter"/>
</dbReference>
<keyword evidence="5" id="KW-1185">Reference proteome</keyword>
<organism evidence="4 5">
    <name type="scientific">Rhizophagus irregularis (strain DAOM 197198w)</name>
    <name type="common">Glomus intraradices</name>
    <dbReference type="NCBI Taxonomy" id="1432141"/>
    <lineage>
        <taxon>Eukaryota</taxon>
        <taxon>Fungi</taxon>
        <taxon>Fungi incertae sedis</taxon>
        <taxon>Mucoromycota</taxon>
        <taxon>Glomeromycotina</taxon>
        <taxon>Glomeromycetes</taxon>
        <taxon>Glomerales</taxon>
        <taxon>Glomeraceae</taxon>
        <taxon>Rhizophagus</taxon>
    </lineage>
</organism>
<evidence type="ECO:0000256" key="1">
    <source>
        <dbReference type="ARBA" id="ARBA00022741"/>
    </source>
</evidence>
<dbReference type="Gene3D" id="1.10.510.10">
    <property type="entry name" value="Transferase(Phosphotransferase) domain 1"/>
    <property type="match status" value="1"/>
</dbReference>
<feature type="domain" description="Protein kinase" evidence="3">
    <location>
        <begin position="1355"/>
        <end position="1644"/>
    </location>
</feature>
<evidence type="ECO:0000313" key="5">
    <source>
        <dbReference type="Proteomes" id="UP000022910"/>
    </source>
</evidence>
<keyword evidence="2" id="KW-0067">ATP-binding</keyword>
<comment type="caution">
    <text evidence="4">The sequence shown here is derived from an EMBL/GenBank/DDBJ whole genome shotgun (WGS) entry which is preliminary data.</text>
</comment>
<accession>A0A015J3U8</accession>
<evidence type="ECO:0000256" key="2">
    <source>
        <dbReference type="ARBA" id="ARBA00022840"/>
    </source>
</evidence>
<dbReference type="PROSITE" id="PS50011">
    <property type="entry name" value="PROTEIN_KINASE_DOM"/>
    <property type="match status" value="1"/>
</dbReference>
<dbReference type="PANTHER" id="PTHR44329:SF298">
    <property type="entry name" value="MIXED LINEAGE KINASE DOMAIN-LIKE PROTEIN"/>
    <property type="match status" value="1"/>
</dbReference>
<dbReference type="InterPro" id="IPR036388">
    <property type="entry name" value="WH-like_DNA-bd_sf"/>
</dbReference>
<proteinExistence type="predicted"/>
<gene>
    <name evidence="4" type="ORF">RirG_145830</name>
</gene>
<dbReference type="Gene3D" id="1.10.10.10">
    <property type="entry name" value="Winged helix-like DNA-binding domain superfamily/Winged helix DNA-binding domain"/>
    <property type="match status" value="1"/>
</dbReference>
<dbReference type="GO" id="GO:0005524">
    <property type="term" value="F:ATP binding"/>
    <property type="evidence" value="ECO:0007669"/>
    <property type="project" value="UniProtKB-KW"/>
</dbReference>
<reference evidence="4 5" key="1">
    <citation type="submission" date="2014-02" db="EMBL/GenBank/DDBJ databases">
        <title>Single nucleus genome sequencing reveals high similarity among nuclei of an endomycorrhizal fungus.</title>
        <authorList>
            <person name="Lin K."/>
            <person name="Geurts R."/>
            <person name="Zhang Z."/>
            <person name="Limpens E."/>
            <person name="Saunders D.G."/>
            <person name="Mu D."/>
            <person name="Pang E."/>
            <person name="Cao H."/>
            <person name="Cha H."/>
            <person name="Lin T."/>
            <person name="Zhou Q."/>
            <person name="Shang Y."/>
            <person name="Li Y."/>
            <person name="Ivanov S."/>
            <person name="Sharma T."/>
            <person name="Velzen R.V."/>
            <person name="Ruijter N.D."/>
            <person name="Aanen D.K."/>
            <person name="Win J."/>
            <person name="Kamoun S."/>
            <person name="Bisseling T."/>
            <person name="Huang S."/>
        </authorList>
    </citation>
    <scope>NUCLEOTIDE SEQUENCE [LARGE SCALE GENOMIC DNA]</scope>
    <source>
        <strain evidence="5">DAOM197198w</strain>
    </source>
</reference>
<keyword evidence="1" id="KW-0547">Nucleotide-binding</keyword>
<dbReference type="InterPro" id="IPR051681">
    <property type="entry name" value="Ser/Thr_Kinases-Pseudokinases"/>
</dbReference>
<dbReference type="Proteomes" id="UP000022910">
    <property type="component" value="Unassembled WGS sequence"/>
</dbReference>
<sequence length="1706" mass="202305">MSTEQEELTIFQQGEILGAWKCGTSIQKISETLQYSQSTIKDVISSYENVKNDELEKPCEKCELVITKYKWCEICQLMKMNKVYKNLSCDNEIISKFIQENFLNTTSFYNDDMITFEYISYNQFNNIKELNKKNHFIITYSAMWSDGPLRYNFENMKGTRKSNEMVTLKYFHNSKNMINEFLNKVLHKVILYVMMNENNKNELHLKIYGISQDPNTNEYIMIMQEYQDEKYGKRYENMEDEWCILCQMYDIKINSTSWTSGDEEIDELISEFTQEIQLKIIKSCDTIFEWIPYNRFINIKEVGKGHFMTIYSAIWKDGPLHYDLKSVKGTRKSNKNVTLKCYYNSHDKINKILEKVKTYPINRINGTLGISQNPYTKDYVIVFQGDYCERCDEEYSGIILNWCKSCYKNDLKMNFINWTSGNEDIDNFIQEIQLNFDDIISRDSSFQWIPYNEFYNIKEKNDDKVLSYSATWKDGPLSYYDSKDKNIIRDSNEKVTLKYLSDTQNIINEFLSKVNFINIYGITQNPNTKDYFIVFQDEYCEKCNEKYMNVIDKWCNPCQKTYLKMNFIKWTSGNEKIDNYIQEIQLKFGNILLFGSLFRWISYNNFYDIKVISKNDFNTLYSAIFELDVLYYNDNRKALIKVILKCLHNSQYMIDEFLNEVELYSMNQFNNNFGIYGISQDPKTKDYIMILETIYCEKCGKQYPDIINEWCKSCQIEDLKLNFMNWTSKNKIIDYLIQGIQLRMVNIVFEWIPYDQFNDIKQIKKSTNNLDNVNIYSSDEVAIWKDGPLNYNRFQKELIRESNKKVVLKYLHNLLVQNVQDAKELTTEIANYSVNEDNNVTLKIYGISQHPNTKDYILVIQNGFCENCGRKYLRKDECCGYCRTDYLKENYKNWTSENEVIDKFIQEIQLESYNIIEWIPYSQFDNVKELNQDEIYTTYLAIWKDGPLSYKMEFTRESNKKVNKTHTGILCGISQDPDTNDYIMVFQDGYCEKCGKECTNLNYKRCKSCQIHYLKLNMPNWVSENEQINDFIQNVQLNFNNISYDLLFQWIPYNEFYDVKEIEKIGNDDFDKIYSAIYFAIKKVSSVISTRIPTRITLKSLNNSQNMIDEFLIKVKTNIIDNNFKVYGISQNPNTKDYIMVLQASFCTICGYQHENISDQKWKSCQINYVKPNLISKSEQIDKFIQEIQLKINNSSDVIFEWIAYDQFYNIKEIRNDLSIALWKNGPLQYDIHKRKFSRNKYKKVALKYLQDMIDKDKIMKYIDNNTKDNKIYGISQNSDTKDYIMVFENKYCIECNKQYVDIEDEWCKSCRINEIEKFTNWTENEKIDNLIRELRLKINRSSDIIFEWIPYDQFSDIEEIGEGGFAKVYSAIWKRPTKTIANNNDIIYSTESEDEKVTVALKCIYNSQNITNEFLNEIKAYSIESSFFSSGILRIYGISQNPDTKEYIIVFEYAEGGDLIHWININFKNFEWSYKIEVLSSIIYSLGKIHQNQMVHRDFHPGNILFKDTFTSFYRYNTECNIRISDMGLCSLCEEVGKTDESKLCGVMPYMAPEVLRSNPYTQAADIYSFGMIMYVIATGKQPFSDRAHDLYLALDICEDGIRPKIKEQEAPRCYIDLMEKCLDANPDNRPNAIEIQESFKLFKEQQQYEIEGQFKEADKYKEIEAFIKRNQHPQAIYISRVLNLDFSISQPIYEPQNSIDVKHI</sequence>
<name>A0A015J3U8_RHIIW</name>
<protein>
    <submittedName>
        <fullName evidence="4">Rad53p</fullName>
    </submittedName>
</protein>
<dbReference type="SUPFAM" id="SSF56112">
    <property type="entry name" value="Protein kinase-like (PK-like)"/>
    <property type="match status" value="1"/>
</dbReference>